<evidence type="ECO:0000313" key="3">
    <source>
        <dbReference type="EMBL" id="KAK9832584.1"/>
    </source>
</evidence>
<dbReference type="GO" id="GO:0008168">
    <property type="term" value="F:methyltransferase activity"/>
    <property type="evidence" value="ECO:0007669"/>
    <property type="project" value="TreeGrafter"/>
</dbReference>
<dbReference type="InterPro" id="IPR007757">
    <property type="entry name" value="MT-A70-like"/>
</dbReference>
<gene>
    <name evidence="3" type="ORF">WJX81_001061</name>
</gene>
<dbReference type="GO" id="GO:0005634">
    <property type="term" value="C:nucleus"/>
    <property type="evidence" value="ECO:0007669"/>
    <property type="project" value="TreeGrafter"/>
</dbReference>
<proteinExistence type="inferred from homology"/>
<dbReference type="AlphaFoldDB" id="A0AAW1RFS7"/>
<dbReference type="PROSITE" id="PS51143">
    <property type="entry name" value="MT_A70"/>
    <property type="match status" value="1"/>
</dbReference>
<keyword evidence="4" id="KW-1185">Reference proteome</keyword>
<evidence type="ECO:0000256" key="1">
    <source>
        <dbReference type="PROSITE-ProRule" id="PRU00489"/>
    </source>
</evidence>
<comment type="similarity">
    <text evidence="1">Belongs to the MT-A70-like family.</text>
</comment>
<dbReference type="SUPFAM" id="SSF53335">
    <property type="entry name" value="S-adenosyl-L-methionine-dependent methyltransferases"/>
    <property type="match status" value="1"/>
</dbReference>
<dbReference type="Proteomes" id="UP001445335">
    <property type="component" value="Unassembled WGS sequence"/>
</dbReference>
<dbReference type="InterPro" id="IPR029063">
    <property type="entry name" value="SAM-dependent_MTases_sf"/>
</dbReference>
<protein>
    <submittedName>
        <fullName evidence="3">Uncharacterized protein</fullName>
    </submittedName>
</protein>
<comment type="caution">
    <text evidence="3">The sequence shown here is derived from an EMBL/GenBank/DDBJ whole genome shotgun (WGS) entry which is preliminary data.</text>
</comment>
<name>A0AAW1RFS7_9CHLO</name>
<dbReference type="EMBL" id="JALJOU010000040">
    <property type="protein sequence ID" value="KAK9832584.1"/>
    <property type="molecule type" value="Genomic_DNA"/>
</dbReference>
<reference evidence="3 4" key="1">
    <citation type="journal article" date="2024" name="Nat. Commun.">
        <title>Phylogenomics reveals the evolutionary origins of lichenization in chlorophyte algae.</title>
        <authorList>
            <person name="Puginier C."/>
            <person name="Libourel C."/>
            <person name="Otte J."/>
            <person name="Skaloud P."/>
            <person name="Haon M."/>
            <person name="Grisel S."/>
            <person name="Petersen M."/>
            <person name="Berrin J.G."/>
            <person name="Delaux P.M."/>
            <person name="Dal Grande F."/>
            <person name="Keller J."/>
        </authorList>
    </citation>
    <scope>NUCLEOTIDE SEQUENCE [LARGE SCALE GENOMIC DNA]</scope>
    <source>
        <strain evidence="3 4">SAG 245.80</strain>
    </source>
</reference>
<accession>A0AAW1RFS7</accession>
<organism evidence="3 4">
    <name type="scientific">Elliptochloris bilobata</name>
    <dbReference type="NCBI Taxonomy" id="381761"/>
    <lineage>
        <taxon>Eukaryota</taxon>
        <taxon>Viridiplantae</taxon>
        <taxon>Chlorophyta</taxon>
        <taxon>core chlorophytes</taxon>
        <taxon>Trebouxiophyceae</taxon>
        <taxon>Trebouxiophyceae incertae sedis</taxon>
        <taxon>Elliptochloris clade</taxon>
        <taxon>Elliptochloris</taxon>
    </lineage>
</organism>
<evidence type="ECO:0000313" key="4">
    <source>
        <dbReference type="Proteomes" id="UP001445335"/>
    </source>
</evidence>
<dbReference type="PANTHER" id="PTHR12829">
    <property type="entry name" value="N6-ADENOSINE-METHYLTRANSFERASE"/>
    <property type="match status" value="1"/>
</dbReference>
<feature type="region of interest" description="Disordered" evidence="2">
    <location>
        <begin position="198"/>
        <end position="219"/>
    </location>
</feature>
<dbReference type="PANTHER" id="PTHR12829:SF4">
    <property type="entry name" value="N(6)-ADENINE-SPECIFIC METHYLTRANSFERASE METTL4"/>
    <property type="match status" value="1"/>
</dbReference>
<sequence>MLHLMQPSQAGANGSQQGCNLFDVLVENDSAEERQALAFQTAVLVPRHARFLLSDVTRMRPLLPSSVDTAYHCIVVDPPWENKSVGRGAKYPTLPSHRLLGLPIPRLMHPEGVLALWVTNRERLRRFVEEKLLPAWGLVPVAQWFWVKVTARGVLVTPLEVAHRRPYEVILLARKTPSGSTRSHGASQLSVEPAPVAGQPAAAAVSPAPAAENPARAAGDPAPAIPHNLVLVACPEEHSRKPPLGRLLAPLLPPQPRCLELFARNLVAGWTTWGNDALRFQTLDRFKTARA</sequence>
<dbReference type="Pfam" id="PF05063">
    <property type="entry name" value="MT-A70"/>
    <property type="match status" value="2"/>
</dbReference>
<evidence type="ECO:0000256" key="2">
    <source>
        <dbReference type="SAM" id="MobiDB-lite"/>
    </source>
</evidence>